<dbReference type="EMBL" id="FN649760">
    <property type="protein sequence ID" value="CBJ33752.1"/>
    <property type="molecule type" value="Genomic_DNA"/>
</dbReference>
<dbReference type="InterPro" id="IPR011990">
    <property type="entry name" value="TPR-like_helical_dom_sf"/>
</dbReference>
<protein>
    <recommendedName>
        <fullName evidence="1">Cdc23 domain-containing protein</fullName>
    </recommendedName>
</protein>
<evidence type="ECO:0000313" key="3">
    <source>
        <dbReference type="Proteomes" id="UP000002630"/>
    </source>
</evidence>
<dbReference type="InterPro" id="IPR007192">
    <property type="entry name" value="APC8"/>
</dbReference>
<dbReference type="Proteomes" id="UP000002630">
    <property type="component" value="Unassembled WGS sequence"/>
</dbReference>
<evidence type="ECO:0000259" key="1">
    <source>
        <dbReference type="Pfam" id="PF04049"/>
    </source>
</evidence>
<dbReference type="STRING" id="2880.D7G4Y9"/>
<dbReference type="AlphaFoldDB" id="D7G4Y9"/>
<dbReference type="GO" id="GO:0005680">
    <property type="term" value="C:anaphase-promoting complex"/>
    <property type="evidence" value="ECO:0007669"/>
    <property type="project" value="InterPro"/>
</dbReference>
<dbReference type="OrthoDB" id="10262026at2759"/>
<dbReference type="Pfam" id="PF04049">
    <property type="entry name" value="ANAPC8"/>
    <property type="match status" value="1"/>
</dbReference>
<accession>D7G4Y9</accession>
<keyword evidence="3" id="KW-1185">Reference proteome</keyword>
<dbReference type="InParanoid" id="D7G4Y9"/>
<proteinExistence type="predicted"/>
<gene>
    <name evidence="2" type="ORF">Esi_0589_0001</name>
</gene>
<name>D7G4Y9_ECTSI</name>
<reference evidence="2 3" key="1">
    <citation type="journal article" date="2010" name="Nature">
        <title>The Ectocarpus genome and the independent evolution of multicellularity in brown algae.</title>
        <authorList>
            <person name="Cock J.M."/>
            <person name="Sterck L."/>
            <person name="Rouze P."/>
            <person name="Scornet D."/>
            <person name="Allen A.E."/>
            <person name="Amoutzias G."/>
            <person name="Anthouard V."/>
            <person name="Artiguenave F."/>
            <person name="Aury J.M."/>
            <person name="Badger J.H."/>
            <person name="Beszteri B."/>
            <person name="Billiau K."/>
            <person name="Bonnet E."/>
            <person name="Bothwell J.H."/>
            <person name="Bowler C."/>
            <person name="Boyen C."/>
            <person name="Brownlee C."/>
            <person name="Carrano C.J."/>
            <person name="Charrier B."/>
            <person name="Cho G.Y."/>
            <person name="Coelho S.M."/>
            <person name="Collen J."/>
            <person name="Corre E."/>
            <person name="Da Silva C."/>
            <person name="Delage L."/>
            <person name="Delaroque N."/>
            <person name="Dittami S.M."/>
            <person name="Doulbeau S."/>
            <person name="Elias M."/>
            <person name="Farnham G."/>
            <person name="Gachon C.M."/>
            <person name="Gschloessl B."/>
            <person name="Heesch S."/>
            <person name="Jabbari K."/>
            <person name="Jubin C."/>
            <person name="Kawai H."/>
            <person name="Kimura K."/>
            <person name="Kloareg B."/>
            <person name="Kupper F.C."/>
            <person name="Lang D."/>
            <person name="Le Bail A."/>
            <person name="Leblanc C."/>
            <person name="Lerouge P."/>
            <person name="Lohr M."/>
            <person name="Lopez P.J."/>
            <person name="Martens C."/>
            <person name="Maumus F."/>
            <person name="Michel G."/>
            <person name="Miranda-Saavedra D."/>
            <person name="Morales J."/>
            <person name="Moreau H."/>
            <person name="Motomura T."/>
            <person name="Nagasato C."/>
            <person name="Napoli C.A."/>
            <person name="Nelson D.R."/>
            <person name="Nyvall-Collen P."/>
            <person name="Peters A.F."/>
            <person name="Pommier C."/>
            <person name="Potin P."/>
            <person name="Poulain J."/>
            <person name="Quesneville H."/>
            <person name="Read B."/>
            <person name="Rensing S.A."/>
            <person name="Ritter A."/>
            <person name="Rousvoal S."/>
            <person name="Samanta M."/>
            <person name="Samson G."/>
            <person name="Schroeder D.C."/>
            <person name="Segurens B."/>
            <person name="Strittmatter M."/>
            <person name="Tonon T."/>
            <person name="Tregear J.W."/>
            <person name="Valentin K."/>
            <person name="von Dassow P."/>
            <person name="Yamagishi T."/>
            <person name="Van de Peer Y."/>
            <person name="Wincker P."/>
        </authorList>
    </citation>
    <scope>NUCLEOTIDE SEQUENCE [LARGE SCALE GENOMIC DNA]</scope>
    <source>
        <strain evidence="3">Ec32 / CCAP1310/4</strain>
    </source>
</reference>
<dbReference type="Gene3D" id="1.25.40.10">
    <property type="entry name" value="Tetratricopeptide repeat domain"/>
    <property type="match status" value="1"/>
</dbReference>
<sequence>MDVGEFERASQAFGNKSWPAAAAAGSVPGGLYSRARFLGWYSLFLAGERRREEESQLTDALQRRRLVNPHLKTLHAELSQCDQAGTLDAFGLYMPCERKGVGVQGAREEIPQPLERLTQAVVAAVQILLVGVAVELS</sequence>
<organism evidence="2 3">
    <name type="scientific">Ectocarpus siliculosus</name>
    <name type="common">Brown alga</name>
    <name type="synonym">Conferva siliculosa</name>
    <dbReference type="NCBI Taxonomy" id="2880"/>
    <lineage>
        <taxon>Eukaryota</taxon>
        <taxon>Sar</taxon>
        <taxon>Stramenopiles</taxon>
        <taxon>Ochrophyta</taxon>
        <taxon>PX clade</taxon>
        <taxon>Phaeophyceae</taxon>
        <taxon>Ectocarpales</taxon>
        <taxon>Ectocarpaceae</taxon>
        <taxon>Ectocarpus</taxon>
    </lineage>
</organism>
<feature type="domain" description="Cdc23" evidence="1">
    <location>
        <begin position="2"/>
        <end position="93"/>
    </location>
</feature>
<evidence type="ECO:0000313" key="2">
    <source>
        <dbReference type="EMBL" id="CBJ33752.1"/>
    </source>
</evidence>